<sequence length="296" mass="31827">MTSDPNTASPRRVHTGTPIPEPEVPAGVEVIRDVAFGPHERQSYDVYLPRDATRPLPVVVFFHPGAWTRRDKRAVRTMFVLEHGFALVSIGYRLAQHAPFPAQIQDANAGLRHLIEHADTYGIDTTRMVVAGTSAGAHLGTLAVLAKDVPEFAPVPGFNPCGMVAIYGAYDLPDMIANQDEMEIDHGGPDSALALMIGGDPAEHPEALKTMSPQTYVRPDAPPFYILHGVEDIVLPWAQSADFAASLARAGVAVNFETVQGAGHGHELFRTAPVSDRIMAFIADVASRKSGQKPGS</sequence>
<dbReference type="Gene3D" id="3.40.50.1820">
    <property type="entry name" value="alpha/beta hydrolase"/>
    <property type="match status" value="1"/>
</dbReference>
<dbReference type="InterPro" id="IPR049492">
    <property type="entry name" value="BD-FAE-like_dom"/>
</dbReference>
<evidence type="ECO:0000313" key="5">
    <source>
        <dbReference type="Proteomes" id="UP000594118"/>
    </source>
</evidence>
<dbReference type="InterPro" id="IPR029058">
    <property type="entry name" value="AB_hydrolase_fold"/>
</dbReference>
<dbReference type="AlphaFoldDB" id="A0A7L9WSI5"/>
<dbReference type="SUPFAM" id="SSF53474">
    <property type="entry name" value="alpha/beta-Hydrolases"/>
    <property type="match status" value="1"/>
</dbReference>
<evidence type="ECO:0000256" key="1">
    <source>
        <dbReference type="ARBA" id="ARBA00022801"/>
    </source>
</evidence>
<feature type="domain" description="BD-FAE-like" evidence="3">
    <location>
        <begin position="45"/>
        <end position="247"/>
    </location>
</feature>
<dbReference type="KEGG" id="pshq:F3W81_17620"/>
<proteinExistence type="predicted"/>
<evidence type="ECO:0000313" key="4">
    <source>
        <dbReference type="EMBL" id="QOL82478.1"/>
    </source>
</evidence>
<dbReference type="GO" id="GO:0016787">
    <property type="term" value="F:hydrolase activity"/>
    <property type="evidence" value="ECO:0007669"/>
    <property type="project" value="UniProtKB-KW"/>
</dbReference>
<dbReference type="PANTHER" id="PTHR48081">
    <property type="entry name" value="AB HYDROLASE SUPERFAMILY PROTEIN C4A8.06C"/>
    <property type="match status" value="1"/>
</dbReference>
<reference evidence="4 5" key="1">
    <citation type="submission" date="2019-10" db="EMBL/GenBank/DDBJ databases">
        <title>Pseudopuniceibacterium sp. HQ09 islated from Antarctica.</title>
        <authorList>
            <person name="Liao L."/>
            <person name="Su S."/>
            <person name="Chen B."/>
            <person name="Yu Y."/>
        </authorList>
    </citation>
    <scope>NUCLEOTIDE SEQUENCE [LARGE SCALE GENOMIC DNA]</scope>
    <source>
        <strain evidence="4 5">HQ09</strain>
    </source>
</reference>
<keyword evidence="5" id="KW-1185">Reference proteome</keyword>
<dbReference type="Pfam" id="PF20434">
    <property type="entry name" value="BD-FAE"/>
    <property type="match status" value="1"/>
</dbReference>
<organism evidence="4 5">
    <name type="scientific">Pseudooceanicola spongiae</name>
    <dbReference type="NCBI Taxonomy" id="2613965"/>
    <lineage>
        <taxon>Bacteria</taxon>
        <taxon>Pseudomonadati</taxon>
        <taxon>Pseudomonadota</taxon>
        <taxon>Alphaproteobacteria</taxon>
        <taxon>Rhodobacterales</taxon>
        <taxon>Paracoccaceae</taxon>
        <taxon>Pseudooceanicola</taxon>
    </lineage>
</organism>
<dbReference type="Proteomes" id="UP000594118">
    <property type="component" value="Chromosome"/>
</dbReference>
<gene>
    <name evidence="4" type="ORF">F3W81_17620</name>
</gene>
<accession>A0A7L9WSI5</accession>
<feature type="region of interest" description="Disordered" evidence="2">
    <location>
        <begin position="1"/>
        <end position="22"/>
    </location>
</feature>
<name>A0A7L9WSI5_9RHOB</name>
<evidence type="ECO:0000256" key="2">
    <source>
        <dbReference type="SAM" id="MobiDB-lite"/>
    </source>
</evidence>
<dbReference type="EMBL" id="CP045201">
    <property type="protein sequence ID" value="QOL82478.1"/>
    <property type="molecule type" value="Genomic_DNA"/>
</dbReference>
<keyword evidence="1 4" id="KW-0378">Hydrolase</keyword>
<dbReference type="RefSeq" id="WP_193080641.1">
    <property type="nucleotide sequence ID" value="NZ_CP045201.1"/>
</dbReference>
<protein>
    <submittedName>
        <fullName evidence="4">Alpha/beta hydrolase fold domain-containing protein</fullName>
    </submittedName>
</protein>
<dbReference type="InterPro" id="IPR050300">
    <property type="entry name" value="GDXG_lipolytic_enzyme"/>
</dbReference>
<evidence type="ECO:0000259" key="3">
    <source>
        <dbReference type="Pfam" id="PF20434"/>
    </source>
</evidence>